<dbReference type="Pfam" id="PF13500">
    <property type="entry name" value="AAA_26"/>
    <property type="match status" value="1"/>
</dbReference>
<evidence type="ECO:0008006" key="3">
    <source>
        <dbReference type="Google" id="ProtNLM"/>
    </source>
</evidence>
<organism evidence="1 2">
    <name type="scientific">Aureobasidium mustum</name>
    <dbReference type="NCBI Taxonomy" id="2773714"/>
    <lineage>
        <taxon>Eukaryota</taxon>
        <taxon>Fungi</taxon>
        <taxon>Dikarya</taxon>
        <taxon>Ascomycota</taxon>
        <taxon>Pezizomycotina</taxon>
        <taxon>Dothideomycetes</taxon>
        <taxon>Dothideomycetidae</taxon>
        <taxon>Dothideales</taxon>
        <taxon>Saccotheciaceae</taxon>
        <taxon>Aureobasidium</taxon>
    </lineage>
</organism>
<dbReference type="OrthoDB" id="425114at2759"/>
<dbReference type="CDD" id="cd03109">
    <property type="entry name" value="DTBS"/>
    <property type="match status" value="1"/>
</dbReference>
<gene>
    <name evidence="1" type="ORF">AWRI4233_LOCUS514</name>
</gene>
<proteinExistence type="predicted"/>
<dbReference type="Gene3D" id="3.40.50.300">
    <property type="entry name" value="P-loop containing nucleotide triphosphate hydrolases"/>
    <property type="match status" value="1"/>
</dbReference>
<name>A0A9N8P8M8_9PEZI</name>
<dbReference type="Proteomes" id="UP000714618">
    <property type="component" value="Unassembled WGS sequence"/>
</dbReference>
<dbReference type="AlphaFoldDB" id="A0A9N8P8M8"/>
<protein>
    <recommendedName>
        <fullName evidence="3">Dethiobiotin synthase</fullName>
    </recommendedName>
</protein>
<dbReference type="EMBL" id="CAIJEO010000002">
    <property type="protein sequence ID" value="CAD0085912.1"/>
    <property type="molecule type" value="Genomic_DNA"/>
</dbReference>
<evidence type="ECO:0000313" key="2">
    <source>
        <dbReference type="Proteomes" id="UP000714618"/>
    </source>
</evidence>
<dbReference type="SUPFAM" id="SSF52540">
    <property type="entry name" value="P-loop containing nucleoside triphosphate hydrolases"/>
    <property type="match status" value="1"/>
</dbReference>
<keyword evidence="2" id="KW-1185">Reference proteome</keyword>
<accession>A0A9N8P8M8</accession>
<sequence>MRQVGSALWPRLRAVQVYGANTGVGKTVVSTLLCKALRKRLPDYNVHYLKPISTGPLDEQDNR</sequence>
<dbReference type="InterPro" id="IPR027417">
    <property type="entry name" value="P-loop_NTPase"/>
</dbReference>
<reference evidence="1" key="1">
    <citation type="submission" date="2020-06" db="EMBL/GenBank/DDBJ databases">
        <authorList>
            <person name="Onetto C."/>
        </authorList>
    </citation>
    <scope>NUCLEOTIDE SEQUENCE</scope>
</reference>
<evidence type="ECO:0000313" key="1">
    <source>
        <dbReference type="EMBL" id="CAD0085912.1"/>
    </source>
</evidence>
<comment type="caution">
    <text evidence="1">The sequence shown here is derived from an EMBL/GenBank/DDBJ whole genome shotgun (WGS) entry which is preliminary data.</text>
</comment>